<dbReference type="EMBL" id="AP019779">
    <property type="protein sequence ID" value="BBL61558.1"/>
    <property type="molecule type" value="Genomic_DNA"/>
</dbReference>
<accession>A0ACA8R1X0</accession>
<protein>
    <submittedName>
        <fullName evidence="1">Uncharacterized protein</fullName>
    </submittedName>
</protein>
<evidence type="ECO:0000313" key="1">
    <source>
        <dbReference type="EMBL" id="BBL61558.1"/>
    </source>
</evidence>
<name>A0ACA8R1X0_METAZ</name>
<sequence length="569" mass="63325">MEIQNNYFKLIILLLIFIFAINGNFILNNDFSYAKDYNIGVGLNNNEIQNIIDNAISGSRIIFSGSNYNNISLVINKTLILISNVETKLYASSNNLNGESFSSVFYFKEGSNGSSIKGFNIIADDYGIITYNTSNVSIYNNKISNASKSGILIESSKNVSTLNNNITKNNIGVTVEKSDKVNIKKNKIYNNKKNGINVHSSNNTVIDNNQIYNNINGVNIENTVKSNITNNEIKNNDLHGIEFSGKTEKTFISKNNISKSTRGIYINSYSKNDVIISNYINNNIYRGIEPDDDLPYGIGILFGRQFNFDDTDVDIKWNAITENSQFSIRAPSDGDLVHIGANWLGSNDPKKTQLCHRVDSPLIKAYFQKTANGYQLIFYDGNSIVTNLASFPVIFYLNGKPIQISQVLNGVATFNGNIDRYNLNNLSVSFGKDVLSMEILPTLSQNKDYKDPYTVVESTDSESSNGNNYVDNNGNGFGNNDGEGNGIAGLNNIRKSNSNVGGSSGNGISGENAKTITAKEIQMEDDNYKIKESDNSILIITIILFLTIIVGYIFQRFRNNFNFFRNFYK</sequence>
<proteinExistence type="predicted"/>
<reference evidence="1" key="1">
    <citation type="submission" date="2019-06" db="EMBL/GenBank/DDBJ databases">
        <title>Complete genome sequence of Methanobrevibacter arboriphilus strain SA.</title>
        <authorList>
            <person name="Asakawa S."/>
        </authorList>
    </citation>
    <scope>NUCLEOTIDE SEQUENCE</scope>
    <source>
        <strain evidence="1">SA</strain>
    </source>
</reference>
<dbReference type="Proteomes" id="UP000825015">
    <property type="component" value="Chromosome"/>
</dbReference>
<evidence type="ECO:0000313" key="2">
    <source>
        <dbReference type="Proteomes" id="UP000825015"/>
    </source>
</evidence>
<organism evidence="1 2">
    <name type="scientific">Methanobrevibacter arboriphilus</name>
    <dbReference type="NCBI Taxonomy" id="39441"/>
    <lineage>
        <taxon>Archaea</taxon>
        <taxon>Methanobacteriati</taxon>
        <taxon>Methanobacteriota</taxon>
        <taxon>Methanomada group</taxon>
        <taxon>Methanobacteria</taxon>
        <taxon>Methanobacteriales</taxon>
        <taxon>Methanobacteriaceae</taxon>
        <taxon>Methanobrevibacter</taxon>
    </lineage>
</organism>
<keyword evidence="2" id="KW-1185">Reference proteome</keyword>
<gene>
    <name evidence="1" type="ORF">MarbSA_05980</name>
</gene>